<protein>
    <submittedName>
        <fullName evidence="1">Uncharacterized protein</fullName>
    </submittedName>
</protein>
<dbReference type="KEGG" id="vg:40075119"/>
<dbReference type="OrthoDB" id="39119at10239"/>
<evidence type="ECO:0000313" key="2">
    <source>
        <dbReference type="Proteomes" id="UP000221243"/>
    </source>
</evidence>
<dbReference type="GeneID" id="40075119"/>
<reference evidence="1 2" key="1">
    <citation type="submission" date="2017-01" db="EMBL/GenBank/DDBJ databases">
        <title>Complete Genome Sequence of Vibrio Parahaemolyticus Bacteriophage pTD1.</title>
        <authorList>
            <person name="Midorikawa Y."/>
            <person name="Sano M."/>
        </authorList>
    </citation>
    <scope>NUCLEOTIDE SEQUENCE [LARGE SCALE GENOMIC DNA]</scope>
    <source>
        <strain evidence="1">PTD1</strain>
    </source>
</reference>
<proteinExistence type="predicted"/>
<keyword evidence="2" id="KW-1185">Reference proteome</keyword>
<accession>A0A1Q2U2W9</accession>
<name>A0A1Q2U2W9_9CAUD</name>
<organism evidence="1 2">
    <name type="scientific">Vibrio phage pTD1</name>
    <dbReference type="NCBI Taxonomy" id="1938577"/>
    <lineage>
        <taxon>Viruses</taxon>
        <taxon>Duplodnaviria</taxon>
        <taxon>Heunggongvirae</taxon>
        <taxon>Uroviricota</taxon>
        <taxon>Caudoviricetes</taxon>
        <taxon>Chimalliviridae</taxon>
        <taxon>Gorgonvirinae</taxon>
        <taxon>Tidunavirus</taxon>
        <taxon>Tidunavirus pTD1</taxon>
    </lineage>
</organism>
<sequence length="116" mass="11953">MEMSKTTKARLVTAAATAVNATVAATIFDSKGIAAYHGVIGAAQIAVTEVPEDFDYDAKAMAIHGASMVAGGTIASALIKVVANAIFSGDSTEEESTTEEINEMITELTGLEPEDD</sequence>
<dbReference type="RefSeq" id="YP_009599390.1">
    <property type="nucleotide sequence ID" value="NC_041916.1"/>
</dbReference>
<dbReference type="EMBL" id="AP017972">
    <property type="protein sequence ID" value="BAW98312.1"/>
    <property type="molecule type" value="Genomic_DNA"/>
</dbReference>
<evidence type="ECO:0000313" key="1">
    <source>
        <dbReference type="EMBL" id="BAW98312.1"/>
    </source>
</evidence>
<dbReference type="Proteomes" id="UP000221243">
    <property type="component" value="Segment"/>
</dbReference>